<name>A0A0P1AJ25_PLAHL</name>
<accession>A0A0P1AJ25</accession>
<evidence type="ECO:0000313" key="1">
    <source>
        <dbReference type="EMBL" id="CEG41188.1"/>
    </source>
</evidence>
<proteinExistence type="predicted"/>
<sequence length="59" mass="6900">MCENYFSVRFPDDAPNKVGVAGDHYRYSQSAFSRQHGLPETIVKGRDWCLAARYWQNLF</sequence>
<evidence type="ECO:0000313" key="2">
    <source>
        <dbReference type="Proteomes" id="UP000054928"/>
    </source>
</evidence>
<keyword evidence="2" id="KW-1185">Reference proteome</keyword>
<dbReference type="Proteomes" id="UP000054928">
    <property type="component" value="Unassembled WGS sequence"/>
</dbReference>
<dbReference type="AlphaFoldDB" id="A0A0P1AJ25"/>
<reference evidence="2" key="1">
    <citation type="submission" date="2014-09" db="EMBL/GenBank/DDBJ databases">
        <authorList>
            <person name="Sharma Rahul"/>
            <person name="Thines Marco"/>
        </authorList>
    </citation>
    <scope>NUCLEOTIDE SEQUENCE [LARGE SCALE GENOMIC DNA]</scope>
</reference>
<protein>
    <submittedName>
        <fullName evidence="1">Uncharacterized protein</fullName>
    </submittedName>
</protein>
<dbReference type="EMBL" id="CCYD01000553">
    <property type="protein sequence ID" value="CEG41188.1"/>
    <property type="molecule type" value="Genomic_DNA"/>
</dbReference>
<organism evidence="1 2">
    <name type="scientific">Plasmopara halstedii</name>
    <name type="common">Downy mildew of sunflower</name>
    <dbReference type="NCBI Taxonomy" id="4781"/>
    <lineage>
        <taxon>Eukaryota</taxon>
        <taxon>Sar</taxon>
        <taxon>Stramenopiles</taxon>
        <taxon>Oomycota</taxon>
        <taxon>Peronosporomycetes</taxon>
        <taxon>Peronosporales</taxon>
        <taxon>Peronosporaceae</taxon>
        <taxon>Plasmopara</taxon>
    </lineage>
</organism>
<dbReference type="GeneID" id="36406607"/>
<dbReference type="RefSeq" id="XP_024577557.1">
    <property type="nucleotide sequence ID" value="XM_024726930.1"/>
</dbReference>